<dbReference type="InterPro" id="IPR027417">
    <property type="entry name" value="P-loop_NTPase"/>
</dbReference>
<dbReference type="CDD" id="cd02042">
    <property type="entry name" value="ParAB_family"/>
    <property type="match status" value="1"/>
</dbReference>
<dbReference type="Gene3D" id="3.40.50.300">
    <property type="entry name" value="P-loop containing nucleotide triphosphate hydrolases"/>
    <property type="match status" value="1"/>
</dbReference>
<dbReference type="EMBL" id="JBHMFI010000023">
    <property type="protein sequence ID" value="MFB9075628.1"/>
    <property type="molecule type" value="Genomic_DNA"/>
</dbReference>
<evidence type="ECO:0000313" key="2">
    <source>
        <dbReference type="EMBL" id="MFB9075628.1"/>
    </source>
</evidence>
<proteinExistence type="predicted"/>
<dbReference type="InterPro" id="IPR050678">
    <property type="entry name" value="DNA_Partitioning_ATPase"/>
</dbReference>
<sequence>MRVFARGFRLACDRIALVDDRAAAAVPVSGQPILPRRSRTTGERHCSAVPAPCLQLPAPGTYQQEWRHRVSRVIAVCNQKGGVGKTTVAVGLAEVYALHEGKKVLLIDADPQRNATSALAVTDPEFTLNDVIYGDPDNNFRVPAGAAADAITEAGEAWQIGKAAPHVIAAERHLAARERDQMLAREFRLRSALSGVSELYDIVIIDAPPSLGMLTVNALTAADWSILVTEPRASSFEGIGEIAKTMVEVSEAFNENLQVAGIVLNRLRRGLRDQENWALKIRNTYGDAVVEPSLPAREAFALAHAEARPLMSYGRSANTSLEPMKLVARRIWEGSNS</sequence>
<organism evidence="2 3">
    <name type="scientific">Citricoccus parietis</name>
    <dbReference type="NCBI Taxonomy" id="592307"/>
    <lineage>
        <taxon>Bacteria</taxon>
        <taxon>Bacillati</taxon>
        <taxon>Actinomycetota</taxon>
        <taxon>Actinomycetes</taxon>
        <taxon>Micrococcales</taxon>
        <taxon>Micrococcaceae</taxon>
        <taxon>Citricoccus</taxon>
    </lineage>
</organism>
<feature type="domain" description="AAA" evidence="1">
    <location>
        <begin position="72"/>
        <end position="259"/>
    </location>
</feature>
<keyword evidence="3" id="KW-1185">Reference proteome</keyword>
<protein>
    <submittedName>
        <fullName evidence="2">ParA family protein</fullName>
    </submittedName>
</protein>
<dbReference type="PANTHER" id="PTHR13696">
    <property type="entry name" value="P-LOOP CONTAINING NUCLEOSIDE TRIPHOSPHATE HYDROLASE"/>
    <property type="match status" value="1"/>
</dbReference>
<accession>A0ABV5GAZ2</accession>
<dbReference type="SUPFAM" id="SSF52540">
    <property type="entry name" value="P-loop containing nucleoside triphosphate hydrolases"/>
    <property type="match status" value="1"/>
</dbReference>
<gene>
    <name evidence="2" type="ORF">ACFFX0_32480</name>
</gene>
<dbReference type="Pfam" id="PF13614">
    <property type="entry name" value="AAA_31"/>
    <property type="match status" value="1"/>
</dbReference>
<evidence type="ECO:0000313" key="3">
    <source>
        <dbReference type="Proteomes" id="UP001589575"/>
    </source>
</evidence>
<reference evidence="2 3" key="1">
    <citation type="submission" date="2024-09" db="EMBL/GenBank/DDBJ databases">
        <authorList>
            <person name="Sun Q."/>
            <person name="Mori K."/>
        </authorList>
    </citation>
    <scope>NUCLEOTIDE SEQUENCE [LARGE SCALE GENOMIC DNA]</scope>
    <source>
        <strain evidence="2 3">CCM 7609</strain>
    </source>
</reference>
<evidence type="ECO:0000259" key="1">
    <source>
        <dbReference type="Pfam" id="PF13614"/>
    </source>
</evidence>
<dbReference type="PANTHER" id="PTHR13696:SF99">
    <property type="entry name" value="COBYRINIC ACID AC-DIAMIDE SYNTHASE"/>
    <property type="match status" value="1"/>
</dbReference>
<comment type="caution">
    <text evidence="2">The sequence shown here is derived from an EMBL/GenBank/DDBJ whole genome shotgun (WGS) entry which is preliminary data.</text>
</comment>
<name>A0ABV5GAZ2_9MICC</name>
<dbReference type="Proteomes" id="UP001589575">
    <property type="component" value="Unassembled WGS sequence"/>
</dbReference>
<dbReference type="InterPro" id="IPR025669">
    <property type="entry name" value="AAA_dom"/>
</dbReference>